<dbReference type="InterPro" id="IPR002301">
    <property type="entry name" value="Ile-tRNA-ligase"/>
</dbReference>
<dbReference type="CDD" id="cd07961">
    <property type="entry name" value="Anticodon_Ia_Ile_ABEc"/>
    <property type="match status" value="1"/>
</dbReference>
<dbReference type="EMBL" id="OY726397">
    <property type="protein sequence ID" value="CAJ1504353.1"/>
    <property type="molecule type" value="Genomic_DNA"/>
</dbReference>
<evidence type="ECO:0000256" key="10">
    <source>
        <dbReference type="HAMAP-Rule" id="MF_02003"/>
    </source>
</evidence>
<keyword evidence="4 10" id="KW-0547">Nucleotide-binding</keyword>
<evidence type="ECO:0000259" key="12">
    <source>
        <dbReference type="Pfam" id="PF08264"/>
    </source>
</evidence>
<dbReference type="InterPro" id="IPR014729">
    <property type="entry name" value="Rossmann-like_a/b/a_fold"/>
</dbReference>
<dbReference type="SUPFAM" id="SSF50677">
    <property type="entry name" value="ValRS/IleRS/LeuRS editing domain"/>
    <property type="match status" value="1"/>
</dbReference>
<organism evidence="13 14">
    <name type="scientific">[Mycobacterium] burgundiense</name>
    <dbReference type="NCBI Taxonomy" id="3064286"/>
    <lineage>
        <taxon>Bacteria</taxon>
        <taxon>Bacillati</taxon>
        <taxon>Actinomycetota</taxon>
        <taxon>Actinomycetes</taxon>
        <taxon>Mycobacteriales</taxon>
        <taxon>Mycobacteriaceae</taxon>
        <taxon>Mycolicibacterium</taxon>
    </lineage>
</organism>
<comment type="catalytic activity">
    <reaction evidence="9 10">
        <text>tRNA(Ile) + L-isoleucine + ATP = L-isoleucyl-tRNA(Ile) + AMP + diphosphate</text>
        <dbReference type="Rhea" id="RHEA:11060"/>
        <dbReference type="Rhea" id="RHEA-COMP:9666"/>
        <dbReference type="Rhea" id="RHEA-COMP:9695"/>
        <dbReference type="ChEBI" id="CHEBI:30616"/>
        <dbReference type="ChEBI" id="CHEBI:33019"/>
        <dbReference type="ChEBI" id="CHEBI:58045"/>
        <dbReference type="ChEBI" id="CHEBI:78442"/>
        <dbReference type="ChEBI" id="CHEBI:78528"/>
        <dbReference type="ChEBI" id="CHEBI:456215"/>
        <dbReference type="EC" id="6.1.1.5"/>
    </reaction>
</comment>
<keyword evidence="7 10" id="KW-0030">Aminoacyl-tRNA synthetase</keyword>
<dbReference type="RefSeq" id="WP_308478117.1">
    <property type="nucleotide sequence ID" value="NZ_OY726397.1"/>
</dbReference>
<dbReference type="InterPro" id="IPR002300">
    <property type="entry name" value="aa-tRNA-synth_Ia"/>
</dbReference>
<dbReference type="InterPro" id="IPR033709">
    <property type="entry name" value="Anticodon_Ile_ABEc"/>
</dbReference>
<dbReference type="SUPFAM" id="SSF47323">
    <property type="entry name" value="Anticodon-binding domain of a subclass of class I aminoacyl-tRNA synthetases"/>
    <property type="match status" value="1"/>
</dbReference>
<keyword evidence="10" id="KW-0479">Metal-binding</keyword>
<dbReference type="PANTHER" id="PTHR42780">
    <property type="entry name" value="SOLEUCYL-TRNA SYNTHETASE"/>
    <property type="match status" value="1"/>
</dbReference>
<name>A0ABM9LTC8_9MYCO</name>
<dbReference type="Pfam" id="PF19302">
    <property type="entry name" value="DUF5915"/>
    <property type="match status" value="1"/>
</dbReference>
<dbReference type="InterPro" id="IPR001412">
    <property type="entry name" value="aa-tRNA-synth_I_CS"/>
</dbReference>
<feature type="binding site" evidence="10">
    <location>
        <position position="632"/>
    </location>
    <ligand>
        <name>ATP</name>
        <dbReference type="ChEBI" id="CHEBI:30616"/>
    </ligand>
</feature>
<evidence type="ECO:0000313" key="14">
    <source>
        <dbReference type="Proteomes" id="UP001190465"/>
    </source>
</evidence>
<dbReference type="Gene3D" id="1.10.730.10">
    <property type="entry name" value="Isoleucyl-tRNA Synthetase, Domain 1"/>
    <property type="match status" value="1"/>
</dbReference>
<comment type="function">
    <text evidence="8 10">Catalyzes the attachment of isoleucine to tRNA(Ile). As IleRS can inadvertently accommodate and process structurally similar amino acids such as valine, to avoid such errors it has two additional distinct tRNA(Ile)-dependent editing activities. One activity is designated as 'pretransfer' editing and involves the hydrolysis of activated Val-AMP. The other activity is designated 'posttransfer' editing and involves deacylation of mischarged Val-tRNA(Ile).</text>
</comment>
<keyword evidence="6 10" id="KW-0648">Protein biosynthesis</keyword>
<comment type="similarity">
    <text evidence="1 10">Belongs to the class-I aminoacyl-tRNA synthetase family. IleS type 2 subfamily.</text>
</comment>
<dbReference type="HAMAP" id="MF_02003">
    <property type="entry name" value="Ile_tRNA_synth_type2"/>
    <property type="match status" value="1"/>
</dbReference>
<comment type="domain">
    <text evidence="10">IleRS has two distinct active sites: one for aminoacylation and one for editing. The misactivated valine is translocated from the active site to the editing site, which sterically excludes the correctly activated isoleucine. The single editing site contains two valyl binding pockets, one specific for each substrate (Val-AMP or Val-tRNA(Ile)).</text>
</comment>
<evidence type="ECO:0000256" key="7">
    <source>
        <dbReference type="ARBA" id="ARBA00023146"/>
    </source>
</evidence>
<comment type="cofactor">
    <cofactor evidence="10">
        <name>Zn(2+)</name>
        <dbReference type="ChEBI" id="CHEBI:29105"/>
    </cofactor>
</comment>
<evidence type="ECO:0000256" key="9">
    <source>
        <dbReference type="ARBA" id="ARBA00048359"/>
    </source>
</evidence>
<dbReference type="Proteomes" id="UP001190465">
    <property type="component" value="Chromosome"/>
</dbReference>
<evidence type="ECO:0000259" key="11">
    <source>
        <dbReference type="Pfam" id="PF00133"/>
    </source>
</evidence>
<dbReference type="PRINTS" id="PR00984">
    <property type="entry name" value="TRNASYNTHILE"/>
</dbReference>
<dbReference type="SUPFAM" id="SSF52374">
    <property type="entry name" value="Nucleotidylyl transferase"/>
    <property type="match status" value="1"/>
</dbReference>
<dbReference type="Pfam" id="PF00133">
    <property type="entry name" value="tRNA-synt_1"/>
    <property type="match status" value="1"/>
</dbReference>
<evidence type="ECO:0000256" key="4">
    <source>
        <dbReference type="ARBA" id="ARBA00022741"/>
    </source>
</evidence>
<feature type="short sequence motif" description="'KMSKS' region" evidence="10">
    <location>
        <begin position="629"/>
        <end position="633"/>
    </location>
</feature>
<dbReference type="PROSITE" id="PS00178">
    <property type="entry name" value="AA_TRNA_LIGASE_I"/>
    <property type="match status" value="1"/>
</dbReference>
<evidence type="ECO:0000256" key="8">
    <source>
        <dbReference type="ARBA" id="ARBA00025217"/>
    </source>
</evidence>
<proteinExistence type="inferred from homology"/>
<keyword evidence="5 10" id="KW-0067">ATP-binding</keyword>
<evidence type="ECO:0000256" key="2">
    <source>
        <dbReference type="ARBA" id="ARBA00022490"/>
    </source>
</evidence>
<dbReference type="NCBIfam" id="TIGR00392">
    <property type="entry name" value="ileS"/>
    <property type="match status" value="1"/>
</dbReference>
<dbReference type="GO" id="GO:0004822">
    <property type="term" value="F:isoleucine-tRNA ligase activity"/>
    <property type="evidence" value="ECO:0007669"/>
    <property type="project" value="UniProtKB-EC"/>
</dbReference>
<comment type="subcellular location">
    <subcellularLocation>
        <location evidence="10">Cytoplasm</location>
    </subcellularLocation>
</comment>
<dbReference type="Pfam" id="PF08264">
    <property type="entry name" value="Anticodon_1"/>
    <property type="match status" value="1"/>
</dbReference>
<comment type="subunit">
    <text evidence="10">Monomer.</text>
</comment>
<keyword evidence="2 10" id="KW-0963">Cytoplasm</keyword>
<feature type="domain" description="Methionyl/Valyl/Leucyl/Isoleucyl-tRNA synthetase anticodon-binding" evidence="12">
    <location>
        <begin position="711"/>
        <end position="848"/>
    </location>
</feature>
<sequence>MAESASPNAYPKFATGTPNFPELETEVLGYWDADDTFRASIARREGAPEYVFYDGPPFANGLPHYGHLLTGYVKDIVPRYRTMRGYKVERRFGWDTHGLPAELEVQRQLGITDKAQIEEMGIEKFNDACRDSVLKYTDEWREYVTRQARWVDFDNDYKTLDPTFMESVLWAFKQLWDKGLAYEGFRVLPYCWNDETPLSSHELRMDDDVYQSRQDPAITVGFRVAEGPLAGAHLLIWTTTPWTLPSNQAVAVHPEVDYVEVAGPDGNRYLLARARLAAYARELGEEPQLLAAHTGADLIGLRYLPPFPYFVDTDKAHNAFQVLRGDYVTTADGTGIVHLAPAYGEDDKAATDTVGIVPAIPVDSKGRFDATVPDYQGMQVFDANPQIIRDLKDGTGSAAVNGPVLLRHETYEHSYPHCWRCRNPLIYRAVSSWFVKVTEFRDRMVELNQQITWYPEHVKDGQFGKWLQGARDWSISRNRYWGTPIPVWTSDDPEYPRIDVYGSLDELERDFGVRPDNLHRPYIDELTRPNPDDPTGRSTMRRIEDVFDVWFDSGSMPYAQVHYPFENRSWFDGGDGEEPHFPGDFIVEYIGQTRGWFYTLHVLATALFDKPAFKTCVSHGIVLGNDGQKMSKSLRNYPDVTEVFDRDGSDAMRWFLMASPILRGGNLVVTEQGIREGVRQVLLPLSNAYSFLALYAPKIGQWRTDSPHVLDRYILAKLAVLRDDLTVALDGCDISGACDQLRSFTEALTNWYVRRSRNRFWDEDRDAIDTLHTVLEVTARLAAPLLPLATERIWRGLTGERSVHLTDWPEANLPTDAALVAAMDQVRDVCSLGSSLRKAKMLRVRLPLPKLTVAVADPDQLRPFVDLIADELNVKAVELTDDIATYGRFELTVNARVAGPRIGKDVQAAIKAVKSGAGVVNADGTLTAGPATLLPAEYSSKLVAAEPDSTAALPEGAGLVVLDAAVTPELEAEGWAKDRIRELQDLRKSTGLEVSDRIAVTIAVPPDSPAQEQWLRTHRDLIAGEVLATSFEVVTQDHLSGGTEIGDGVRVSVVKV</sequence>
<dbReference type="Gene3D" id="3.40.50.620">
    <property type="entry name" value="HUPs"/>
    <property type="match status" value="2"/>
</dbReference>
<dbReference type="InterPro" id="IPR023586">
    <property type="entry name" value="Ile-tRNA-ligase_type2"/>
</dbReference>
<reference evidence="13 14" key="1">
    <citation type="submission" date="2023-08" db="EMBL/GenBank/DDBJ databases">
        <authorList>
            <person name="Folkvardsen B D."/>
            <person name="Norman A."/>
        </authorList>
    </citation>
    <scope>NUCLEOTIDE SEQUENCE [LARGE SCALE GENOMIC DNA]</scope>
    <source>
        <strain evidence="13 14">Mu0053</strain>
    </source>
</reference>
<protein>
    <recommendedName>
        <fullName evidence="10">Isoleucine--tRNA ligase</fullName>
        <ecNumber evidence="10">6.1.1.5</ecNumber>
    </recommendedName>
    <alternativeName>
        <fullName evidence="10">Isoleucyl-tRNA synthetase</fullName>
        <shortName evidence="10">IleRS</shortName>
    </alternativeName>
</protein>
<dbReference type="Gene3D" id="3.90.740.10">
    <property type="entry name" value="Valyl/Leucyl/Isoleucyl-tRNA synthetase, editing domain"/>
    <property type="match status" value="1"/>
</dbReference>
<keyword evidence="10" id="KW-0862">Zinc</keyword>
<dbReference type="EC" id="6.1.1.5" evidence="10"/>
<dbReference type="InterPro" id="IPR009080">
    <property type="entry name" value="tRNAsynth_Ia_anticodon-bd"/>
</dbReference>
<dbReference type="CDD" id="cd00818">
    <property type="entry name" value="IleRS_core"/>
    <property type="match status" value="1"/>
</dbReference>
<evidence type="ECO:0000256" key="6">
    <source>
        <dbReference type="ARBA" id="ARBA00022917"/>
    </source>
</evidence>
<accession>A0ABM9LTC8</accession>
<keyword evidence="3 10" id="KW-0436">Ligase</keyword>
<keyword evidence="14" id="KW-1185">Reference proteome</keyword>
<evidence type="ECO:0000256" key="1">
    <source>
        <dbReference type="ARBA" id="ARBA00007078"/>
    </source>
</evidence>
<gene>
    <name evidence="10 13" type="primary">ileS</name>
    <name evidence="13" type="ORF">MU0053_002664</name>
</gene>
<evidence type="ECO:0000313" key="13">
    <source>
        <dbReference type="EMBL" id="CAJ1504353.1"/>
    </source>
</evidence>
<feature type="domain" description="Aminoacyl-tRNA synthetase class Ia" evidence="11">
    <location>
        <begin position="28"/>
        <end position="663"/>
    </location>
</feature>
<dbReference type="PANTHER" id="PTHR42780:SF1">
    <property type="entry name" value="ISOLEUCINE--TRNA LIGASE, CYTOPLASMIC"/>
    <property type="match status" value="1"/>
</dbReference>
<evidence type="ECO:0000256" key="5">
    <source>
        <dbReference type="ARBA" id="ARBA00022840"/>
    </source>
</evidence>
<dbReference type="InterPro" id="IPR013155">
    <property type="entry name" value="M/V/L/I-tRNA-synth_anticd-bd"/>
</dbReference>
<dbReference type="InterPro" id="IPR009008">
    <property type="entry name" value="Val/Leu/Ile-tRNA-synth_edit"/>
</dbReference>
<evidence type="ECO:0000256" key="3">
    <source>
        <dbReference type="ARBA" id="ARBA00022598"/>
    </source>
</evidence>
<feature type="short sequence motif" description="'HIGH' region" evidence="10">
    <location>
        <begin position="57"/>
        <end position="67"/>
    </location>
</feature>